<feature type="transmembrane region" description="Helical" evidence="7">
    <location>
        <begin position="134"/>
        <end position="152"/>
    </location>
</feature>
<evidence type="ECO:0000256" key="1">
    <source>
        <dbReference type="ARBA" id="ARBA00004141"/>
    </source>
</evidence>
<evidence type="ECO:0000256" key="7">
    <source>
        <dbReference type="SAM" id="Phobius"/>
    </source>
</evidence>
<sequence>MGGMVIRTAPTSGLVRFGLLALIWGLSFLFIKLGDEGFSPIQVTLGRLLFGAGTLLLILLVRRDRLPRGRRVWFHLAVAGLILNAIPFSLFAYAEQHTSSTLAGICNATTPLWTVAVALLALPDERPDRRRTAGLAVGFLGVLLVLGVWRGAMSGDLLGAGMALGAAACYGVGWVYLRRFLAGTPNSALALSAGQLLAAAVEVALVAPLLTGLPRHVAPLPLLAVAALGTFGTGIAYVLQYGLIRDGGAVLAATVTYLIPIVAAAAGIGLLHEHLSWNQPVGALVVLAGAALSQLRPRRPAGITPGRTGGFRGRGRGAASRRAPSLERCTAPVRSDPVRR</sequence>
<feature type="transmembrane region" description="Helical" evidence="7">
    <location>
        <begin position="100"/>
        <end position="122"/>
    </location>
</feature>
<dbReference type="PANTHER" id="PTHR32322">
    <property type="entry name" value="INNER MEMBRANE TRANSPORTER"/>
    <property type="match status" value="1"/>
</dbReference>
<feature type="transmembrane region" description="Helical" evidence="7">
    <location>
        <begin position="43"/>
        <end position="61"/>
    </location>
</feature>
<evidence type="ECO:0000256" key="3">
    <source>
        <dbReference type="ARBA" id="ARBA00022692"/>
    </source>
</evidence>
<dbReference type="EMBL" id="BOPO01000064">
    <property type="protein sequence ID" value="GIL28387.1"/>
    <property type="molecule type" value="Genomic_DNA"/>
</dbReference>
<comment type="subcellular location">
    <subcellularLocation>
        <location evidence="1">Membrane</location>
        <topology evidence="1">Multi-pass membrane protein</topology>
    </subcellularLocation>
</comment>
<reference evidence="10" key="1">
    <citation type="journal article" date="2021" name="Int. J. Syst. Evol. Microbiol.">
        <title>Actinocatenispora comari sp. nov., an endophytic actinomycete isolated from aerial parts of Comarum salesowianum.</title>
        <authorList>
            <person name="Oyunbileg N."/>
            <person name="Iizaka Y."/>
            <person name="Hamada M."/>
            <person name="Davaapurev B.O."/>
            <person name="Fukumoto A."/>
            <person name="Tsetseg B."/>
            <person name="Kato F."/>
            <person name="Tamura T."/>
            <person name="Batkhuu J."/>
            <person name="Anzai Y."/>
        </authorList>
    </citation>
    <scope>NUCLEOTIDE SEQUENCE [LARGE SCALE GENOMIC DNA]</scope>
    <source>
        <strain evidence="10">NUM-2625</strain>
    </source>
</reference>
<organism evidence="9 10">
    <name type="scientific">Actinocatenispora comari</name>
    <dbReference type="NCBI Taxonomy" id="2807577"/>
    <lineage>
        <taxon>Bacteria</taxon>
        <taxon>Bacillati</taxon>
        <taxon>Actinomycetota</taxon>
        <taxon>Actinomycetes</taxon>
        <taxon>Micromonosporales</taxon>
        <taxon>Micromonosporaceae</taxon>
        <taxon>Actinocatenispora</taxon>
    </lineage>
</organism>
<feature type="domain" description="EamA" evidence="8">
    <location>
        <begin position="158"/>
        <end position="292"/>
    </location>
</feature>
<keyword evidence="4 7" id="KW-1133">Transmembrane helix</keyword>
<feature type="transmembrane region" description="Helical" evidence="7">
    <location>
        <begin position="73"/>
        <end position="94"/>
    </location>
</feature>
<gene>
    <name evidence="9" type="ORF">NUM_36410</name>
</gene>
<dbReference type="PANTHER" id="PTHR32322:SF9">
    <property type="entry name" value="AMINO-ACID METABOLITE EFFLUX PUMP-RELATED"/>
    <property type="match status" value="1"/>
</dbReference>
<evidence type="ECO:0000313" key="10">
    <source>
        <dbReference type="Proteomes" id="UP000614996"/>
    </source>
</evidence>
<proteinExistence type="inferred from homology"/>
<name>A0A8J4EKM9_9ACTN</name>
<keyword evidence="3 7" id="KW-0812">Transmembrane</keyword>
<protein>
    <submittedName>
        <fullName evidence="9">Transporter</fullName>
    </submittedName>
</protein>
<dbReference type="InterPro" id="IPR000620">
    <property type="entry name" value="EamA_dom"/>
</dbReference>
<feature type="transmembrane region" description="Helical" evidence="7">
    <location>
        <begin position="222"/>
        <end position="243"/>
    </location>
</feature>
<comment type="similarity">
    <text evidence="2">Belongs to the EamA transporter family.</text>
</comment>
<dbReference type="InterPro" id="IPR050638">
    <property type="entry name" value="AA-Vitamin_Transporters"/>
</dbReference>
<feature type="domain" description="EamA" evidence="8">
    <location>
        <begin position="19"/>
        <end position="146"/>
    </location>
</feature>
<keyword evidence="10" id="KW-1185">Reference proteome</keyword>
<dbReference type="GO" id="GO:0016020">
    <property type="term" value="C:membrane"/>
    <property type="evidence" value="ECO:0007669"/>
    <property type="project" value="UniProtKB-SubCell"/>
</dbReference>
<evidence type="ECO:0000313" key="9">
    <source>
        <dbReference type="EMBL" id="GIL28387.1"/>
    </source>
</evidence>
<feature type="transmembrane region" description="Helical" evidence="7">
    <location>
        <begin position="12"/>
        <end position="31"/>
    </location>
</feature>
<comment type="caution">
    <text evidence="9">The sequence shown here is derived from an EMBL/GenBank/DDBJ whole genome shotgun (WGS) entry which is preliminary data.</text>
</comment>
<dbReference type="Pfam" id="PF00892">
    <property type="entry name" value="EamA"/>
    <property type="match status" value="2"/>
</dbReference>
<evidence type="ECO:0000256" key="4">
    <source>
        <dbReference type="ARBA" id="ARBA00022989"/>
    </source>
</evidence>
<dbReference type="Proteomes" id="UP000614996">
    <property type="component" value="Unassembled WGS sequence"/>
</dbReference>
<evidence type="ECO:0000256" key="6">
    <source>
        <dbReference type="SAM" id="MobiDB-lite"/>
    </source>
</evidence>
<feature type="transmembrane region" description="Helical" evidence="7">
    <location>
        <begin position="250"/>
        <end position="271"/>
    </location>
</feature>
<dbReference type="InterPro" id="IPR037185">
    <property type="entry name" value="EmrE-like"/>
</dbReference>
<dbReference type="SUPFAM" id="SSF103481">
    <property type="entry name" value="Multidrug resistance efflux transporter EmrE"/>
    <property type="match status" value="2"/>
</dbReference>
<keyword evidence="5 7" id="KW-0472">Membrane</keyword>
<evidence type="ECO:0000256" key="2">
    <source>
        <dbReference type="ARBA" id="ARBA00007362"/>
    </source>
</evidence>
<feature type="transmembrane region" description="Helical" evidence="7">
    <location>
        <begin position="189"/>
        <end position="210"/>
    </location>
</feature>
<accession>A0A8J4EKM9</accession>
<evidence type="ECO:0000256" key="5">
    <source>
        <dbReference type="ARBA" id="ARBA00023136"/>
    </source>
</evidence>
<feature type="region of interest" description="Disordered" evidence="6">
    <location>
        <begin position="299"/>
        <end position="340"/>
    </location>
</feature>
<evidence type="ECO:0000259" key="8">
    <source>
        <dbReference type="Pfam" id="PF00892"/>
    </source>
</evidence>
<feature type="transmembrane region" description="Helical" evidence="7">
    <location>
        <begin position="158"/>
        <end position="177"/>
    </location>
</feature>
<dbReference type="AlphaFoldDB" id="A0A8J4EKM9"/>